<dbReference type="GO" id="GO:0003723">
    <property type="term" value="F:RNA binding"/>
    <property type="evidence" value="ECO:0007669"/>
    <property type="project" value="InterPro"/>
</dbReference>
<dbReference type="GO" id="GO:0005737">
    <property type="term" value="C:cytoplasm"/>
    <property type="evidence" value="ECO:0007669"/>
    <property type="project" value="UniProtKB-ARBA"/>
</dbReference>
<dbReference type="GO" id="GO:0003735">
    <property type="term" value="F:structural constituent of ribosome"/>
    <property type="evidence" value="ECO:0007669"/>
    <property type="project" value="UniProtKB-UniRule"/>
</dbReference>
<proteinExistence type="inferred from homology"/>
<protein>
    <recommendedName>
        <fullName evidence="4">Small ribosomal subunit protein uS5</fullName>
    </recommendedName>
    <alternativeName>
        <fullName evidence="5">30S ribosomal protein S5</fullName>
    </alternativeName>
</protein>
<feature type="domain" description="S5 DRBM" evidence="8">
    <location>
        <begin position="21"/>
        <end position="84"/>
    </location>
</feature>
<name>A0A1F4WIH4_UNCKA</name>
<dbReference type="InterPro" id="IPR020568">
    <property type="entry name" value="Ribosomal_Su5_D2-typ_SF"/>
</dbReference>
<keyword evidence="2 6" id="KW-0689">Ribosomal protein</keyword>
<dbReference type="PROSITE" id="PS50881">
    <property type="entry name" value="S5_DSRBD"/>
    <property type="match status" value="1"/>
</dbReference>
<keyword evidence="3 6" id="KW-0687">Ribonucleoprotein</keyword>
<gene>
    <name evidence="9" type="ORF">A3J33_02640</name>
</gene>
<dbReference type="SUPFAM" id="SSF54768">
    <property type="entry name" value="dsRNA-binding domain-like"/>
    <property type="match status" value="1"/>
</dbReference>
<dbReference type="InterPro" id="IPR000851">
    <property type="entry name" value="Ribosomal_uS5"/>
</dbReference>
<dbReference type="InterPro" id="IPR014721">
    <property type="entry name" value="Ribsml_uS5_D2-typ_fold_subgr"/>
</dbReference>
<organism evidence="9 10">
    <name type="scientific">candidate division WWE3 bacterium RIFCSPLOWO2_02_FULL_53_10</name>
    <dbReference type="NCBI Taxonomy" id="1802629"/>
    <lineage>
        <taxon>Bacteria</taxon>
        <taxon>Katanobacteria</taxon>
    </lineage>
</organism>
<evidence type="ECO:0000259" key="8">
    <source>
        <dbReference type="PROSITE" id="PS50881"/>
    </source>
</evidence>
<dbReference type="SUPFAM" id="SSF54211">
    <property type="entry name" value="Ribosomal protein S5 domain 2-like"/>
    <property type="match status" value="1"/>
</dbReference>
<sequence length="164" mass="17404">MFKMERTRFRSQSEITQPGEFVDKVLVVNRVAKKIKGGDKIGFTALVAVGNRNGKIGLGYGKAGDLRSAIVKANSKAKKNVFQIVMRESTLPRRITLKQGAARLLLMPAPRGAGLIAGGVVRNILGLAGVVDVSAKILGTNNPMANAQATIEALKILSKNHGTA</sequence>
<evidence type="ECO:0000313" key="9">
    <source>
        <dbReference type="EMBL" id="OGC69148.1"/>
    </source>
</evidence>
<reference evidence="9 10" key="1">
    <citation type="journal article" date="2016" name="Nat. Commun.">
        <title>Thousands of microbial genomes shed light on interconnected biogeochemical processes in an aquifer system.</title>
        <authorList>
            <person name="Anantharaman K."/>
            <person name="Brown C.T."/>
            <person name="Hug L.A."/>
            <person name="Sharon I."/>
            <person name="Castelle C.J."/>
            <person name="Probst A.J."/>
            <person name="Thomas B.C."/>
            <person name="Singh A."/>
            <person name="Wilkins M.J."/>
            <person name="Karaoz U."/>
            <person name="Brodie E.L."/>
            <person name="Williams K.H."/>
            <person name="Hubbard S.S."/>
            <person name="Banfield J.F."/>
        </authorList>
    </citation>
    <scope>NUCLEOTIDE SEQUENCE [LARGE SCALE GENOMIC DNA]</scope>
</reference>
<dbReference type="PANTHER" id="PTHR48277:SF1">
    <property type="entry name" value="MITOCHONDRIAL RIBOSOMAL PROTEIN S5"/>
    <property type="match status" value="1"/>
</dbReference>
<evidence type="ECO:0000313" key="10">
    <source>
        <dbReference type="Proteomes" id="UP000176492"/>
    </source>
</evidence>
<evidence type="ECO:0000256" key="4">
    <source>
        <dbReference type="ARBA" id="ARBA00035255"/>
    </source>
</evidence>
<dbReference type="InterPro" id="IPR013810">
    <property type="entry name" value="Ribosomal_uS5_N"/>
</dbReference>
<dbReference type="GO" id="GO:0005840">
    <property type="term" value="C:ribosome"/>
    <property type="evidence" value="ECO:0007669"/>
    <property type="project" value="UniProtKB-KW"/>
</dbReference>
<dbReference type="Pfam" id="PF03719">
    <property type="entry name" value="Ribosomal_S5_C"/>
    <property type="match status" value="1"/>
</dbReference>
<dbReference type="EMBL" id="MEVM01000055">
    <property type="protein sequence ID" value="OGC69148.1"/>
    <property type="molecule type" value="Genomic_DNA"/>
</dbReference>
<comment type="similarity">
    <text evidence="1 7">Belongs to the universal ribosomal protein uS5 family.</text>
</comment>
<accession>A0A1F4WIH4</accession>
<dbReference type="InterPro" id="IPR005324">
    <property type="entry name" value="Ribosomal_uS5_C"/>
</dbReference>
<dbReference type="Proteomes" id="UP000176492">
    <property type="component" value="Unassembled WGS sequence"/>
</dbReference>
<dbReference type="Gene3D" id="3.30.160.20">
    <property type="match status" value="1"/>
</dbReference>
<dbReference type="Gene3D" id="3.30.230.10">
    <property type="match status" value="1"/>
</dbReference>
<dbReference type="AlphaFoldDB" id="A0A1F4WIH4"/>
<evidence type="ECO:0000256" key="1">
    <source>
        <dbReference type="ARBA" id="ARBA00008945"/>
    </source>
</evidence>
<evidence type="ECO:0000256" key="5">
    <source>
        <dbReference type="ARBA" id="ARBA00035519"/>
    </source>
</evidence>
<dbReference type="GO" id="GO:0006412">
    <property type="term" value="P:translation"/>
    <property type="evidence" value="ECO:0007669"/>
    <property type="project" value="InterPro"/>
</dbReference>
<evidence type="ECO:0000256" key="7">
    <source>
        <dbReference type="RuleBase" id="RU003823"/>
    </source>
</evidence>
<dbReference type="Pfam" id="PF00333">
    <property type="entry name" value="Ribosomal_S5"/>
    <property type="match status" value="1"/>
</dbReference>
<evidence type="ECO:0000256" key="6">
    <source>
        <dbReference type="PROSITE-ProRule" id="PRU00268"/>
    </source>
</evidence>
<comment type="caution">
    <text evidence="9">The sequence shown here is derived from an EMBL/GenBank/DDBJ whole genome shotgun (WGS) entry which is preliminary data.</text>
</comment>
<dbReference type="FunFam" id="3.30.230.10:FF:000002">
    <property type="entry name" value="30S ribosomal protein S5"/>
    <property type="match status" value="1"/>
</dbReference>
<evidence type="ECO:0000256" key="2">
    <source>
        <dbReference type="ARBA" id="ARBA00022980"/>
    </source>
</evidence>
<dbReference type="PANTHER" id="PTHR48277">
    <property type="entry name" value="MITOCHONDRIAL RIBOSOMAL PROTEIN S5"/>
    <property type="match status" value="1"/>
</dbReference>
<dbReference type="GO" id="GO:1990904">
    <property type="term" value="C:ribonucleoprotein complex"/>
    <property type="evidence" value="ECO:0007669"/>
    <property type="project" value="UniProtKB-UniRule"/>
</dbReference>
<evidence type="ECO:0000256" key="3">
    <source>
        <dbReference type="ARBA" id="ARBA00023274"/>
    </source>
</evidence>